<dbReference type="Pfam" id="PF00440">
    <property type="entry name" value="TetR_N"/>
    <property type="match status" value="1"/>
</dbReference>
<organism evidence="4 5">
    <name type="scientific">Primorskyibacter flagellatus</name>
    <dbReference type="NCBI Taxonomy" id="1387277"/>
    <lineage>
        <taxon>Bacteria</taxon>
        <taxon>Pseudomonadati</taxon>
        <taxon>Pseudomonadota</taxon>
        <taxon>Alphaproteobacteria</taxon>
        <taxon>Rhodobacterales</taxon>
        <taxon>Roseobacteraceae</taxon>
        <taxon>Primorskyibacter</taxon>
    </lineage>
</organism>
<evidence type="ECO:0000256" key="1">
    <source>
        <dbReference type="ARBA" id="ARBA00023125"/>
    </source>
</evidence>
<sequence length="224" mass="26021">MSDSKSNTGRPRRKNMRAAEREKLIVEEAVRFFAESGFEGQTRELAKRMGISHAVIYRHFDSKDALIERVYDHVYLKRWNPEWEQLILDRDRPLQERLTQFYVAYADRVFDYDWVRIFVSSGLKSYGLTERYLGIIRTKIIEPAALELRESRGGPEALPPSDTPPADEIELFWGLHGAVFYIAIRKYVYNIPLEINVEATVRATVANFFEGALHGTRQANMQAF</sequence>
<protein>
    <submittedName>
        <fullName evidence="4">Transcriptional regulator, TetR family</fullName>
    </submittedName>
</protein>
<dbReference type="RefSeq" id="WP_218673203.1">
    <property type="nucleotide sequence ID" value="NZ_FWYD01000005.1"/>
</dbReference>
<dbReference type="GO" id="GO:0003700">
    <property type="term" value="F:DNA-binding transcription factor activity"/>
    <property type="evidence" value="ECO:0007669"/>
    <property type="project" value="TreeGrafter"/>
</dbReference>
<accession>A0A1W2BW53</accession>
<keyword evidence="1 2" id="KW-0238">DNA-binding</keyword>
<dbReference type="PRINTS" id="PR00455">
    <property type="entry name" value="HTHTETR"/>
</dbReference>
<reference evidence="4 5" key="1">
    <citation type="submission" date="2017-04" db="EMBL/GenBank/DDBJ databases">
        <authorList>
            <person name="Afonso C.L."/>
            <person name="Miller P.J."/>
            <person name="Scott M.A."/>
            <person name="Spackman E."/>
            <person name="Goraichik I."/>
            <person name="Dimitrov K.M."/>
            <person name="Suarez D.L."/>
            <person name="Swayne D.E."/>
        </authorList>
    </citation>
    <scope>NUCLEOTIDE SEQUENCE [LARGE SCALE GENOMIC DNA]</scope>
    <source>
        <strain evidence="4 5">CGMCC 1.12644</strain>
    </source>
</reference>
<feature type="DNA-binding region" description="H-T-H motif" evidence="2">
    <location>
        <begin position="41"/>
        <end position="60"/>
    </location>
</feature>
<keyword evidence="5" id="KW-1185">Reference proteome</keyword>
<gene>
    <name evidence="4" type="ORF">SAMN06295998_10526</name>
</gene>
<dbReference type="InterPro" id="IPR050109">
    <property type="entry name" value="HTH-type_TetR-like_transc_reg"/>
</dbReference>
<dbReference type="GO" id="GO:0000976">
    <property type="term" value="F:transcription cis-regulatory region binding"/>
    <property type="evidence" value="ECO:0007669"/>
    <property type="project" value="TreeGrafter"/>
</dbReference>
<dbReference type="STRING" id="1387277.SAMN06295998_10526"/>
<dbReference type="Gene3D" id="1.10.357.10">
    <property type="entry name" value="Tetracycline Repressor, domain 2"/>
    <property type="match status" value="1"/>
</dbReference>
<dbReference type="InterPro" id="IPR009057">
    <property type="entry name" value="Homeodomain-like_sf"/>
</dbReference>
<proteinExistence type="predicted"/>
<feature type="domain" description="HTH tetR-type" evidence="3">
    <location>
        <begin position="19"/>
        <end position="78"/>
    </location>
</feature>
<dbReference type="InterPro" id="IPR001647">
    <property type="entry name" value="HTH_TetR"/>
</dbReference>
<dbReference type="PANTHER" id="PTHR30055">
    <property type="entry name" value="HTH-TYPE TRANSCRIPTIONAL REGULATOR RUTR"/>
    <property type="match status" value="1"/>
</dbReference>
<name>A0A1W2BW53_9RHOB</name>
<evidence type="ECO:0000313" key="5">
    <source>
        <dbReference type="Proteomes" id="UP000192330"/>
    </source>
</evidence>
<dbReference type="EMBL" id="FWYD01000005">
    <property type="protein sequence ID" value="SMC76984.1"/>
    <property type="molecule type" value="Genomic_DNA"/>
</dbReference>
<dbReference type="SUPFAM" id="SSF46689">
    <property type="entry name" value="Homeodomain-like"/>
    <property type="match status" value="1"/>
</dbReference>
<evidence type="ECO:0000256" key="2">
    <source>
        <dbReference type="PROSITE-ProRule" id="PRU00335"/>
    </source>
</evidence>
<evidence type="ECO:0000313" key="4">
    <source>
        <dbReference type="EMBL" id="SMC76984.1"/>
    </source>
</evidence>
<dbReference type="PROSITE" id="PS50977">
    <property type="entry name" value="HTH_TETR_2"/>
    <property type="match status" value="1"/>
</dbReference>
<evidence type="ECO:0000259" key="3">
    <source>
        <dbReference type="PROSITE" id="PS50977"/>
    </source>
</evidence>
<dbReference type="PANTHER" id="PTHR30055:SF181">
    <property type="entry name" value="BLR6905 PROTEIN"/>
    <property type="match status" value="1"/>
</dbReference>
<dbReference type="Proteomes" id="UP000192330">
    <property type="component" value="Unassembled WGS sequence"/>
</dbReference>
<dbReference type="AlphaFoldDB" id="A0A1W2BW53"/>